<feature type="compositionally biased region" description="Basic and acidic residues" evidence="2">
    <location>
        <begin position="129"/>
        <end position="145"/>
    </location>
</feature>
<reference evidence="3 4" key="1">
    <citation type="submission" date="2022-05" db="EMBL/GenBank/DDBJ databases">
        <authorList>
            <consortium name="Genoscope - CEA"/>
            <person name="William W."/>
        </authorList>
    </citation>
    <scope>NUCLEOTIDE SEQUENCE [LARGE SCALE GENOMIC DNA]</scope>
</reference>
<feature type="region of interest" description="Disordered" evidence="2">
    <location>
        <begin position="70"/>
        <end position="266"/>
    </location>
</feature>
<gene>
    <name evidence="3" type="ORF">PLOB_00025043</name>
</gene>
<feature type="compositionally biased region" description="Polar residues" evidence="2">
    <location>
        <begin position="526"/>
        <end position="535"/>
    </location>
</feature>
<feature type="compositionally biased region" description="Polar residues" evidence="2">
    <location>
        <begin position="220"/>
        <end position="241"/>
    </location>
</feature>
<evidence type="ECO:0000313" key="3">
    <source>
        <dbReference type="EMBL" id="CAH3035208.1"/>
    </source>
</evidence>
<feature type="compositionally biased region" description="Polar residues" evidence="2">
    <location>
        <begin position="390"/>
        <end position="400"/>
    </location>
</feature>
<feature type="compositionally biased region" description="Polar residues" evidence="2">
    <location>
        <begin position="105"/>
        <end position="115"/>
    </location>
</feature>
<feature type="region of interest" description="Disordered" evidence="2">
    <location>
        <begin position="20"/>
        <end position="51"/>
    </location>
</feature>
<feature type="compositionally biased region" description="Basic and acidic residues" evidence="2">
    <location>
        <begin position="710"/>
        <end position="725"/>
    </location>
</feature>
<dbReference type="PANTHER" id="PTHR15901:SF16">
    <property type="entry name" value="TESTICULAR HAPLOID EXPRESSED GENE PROTEIN"/>
    <property type="match status" value="1"/>
</dbReference>
<feature type="compositionally biased region" description="Basic and acidic residues" evidence="2">
    <location>
        <begin position="247"/>
        <end position="261"/>
    </location>
</feature>
<feature type="compositionally biased region" description="Basic residues" evidence="2">
    <location>
        <begin position="507"/>
        <end position="518"/>
    </location>
</feature>
<dbReference type="InterPro" id="IPR006623">
    <property type="entry name" value="THEG"/>
</dbReference>
<accession>A0ABN8MVT1</accession>
<sequence>MSTVKQFSLTSENLKRFEKELQEKKRKSKSLTRKIYNERTEGDGRSSGIQSYGSQLSAFKDSLNTKSHHVVAKKAVNSHNPSQAGRKISLPIHRPGPESVRRNPDGQSRNESNPTPHIVRVEYDDESDRIDYKTNSEDEDPRFASDDEEESSDDDDDDDDDDSDDDDDDEDSDDESVESESEDESDDSDDDDDEEEVKVEDEVEDDTNGTVTDFKRLQETPVSVRTHYSSSLNASTSSIPTIASVRSRPESIKTTKTERRASVKSTVSSAPSYILNINQFRMKKMAVKQEKEREKLGIEVNESELSESSRNRSALSRMSRREKGTTSVQSKGSYVTVRNWTRWSTFSAAGYTISEGPENNKFKRKQKKKQGKTPTKTQSRSQVPHLPAVSNKTVSKSQPDLQKARKRRVTLTILPGLSNVRPVSRSQMASRMSTRSIIKIPTIQRVKSVPDLNREAVMSFFEIERGANRSASRSGRRGKSSRAEMSSKSKQRKRQETDNDELYDFKNRRKRVLKRKERSRRDRNDTYLSSASTVRPITRQHKKPSIDGGVSLTSALSVSTVKSSKSDKSGKTSSSASSKVSVISRKPRMQPIRTYAGYQSNASSRGSLFPPRTPISLILQRSPSLRSAITEYSSYLSLAASSIKSVRPTSVWSLSSTDGESTAVGPQATSPDKEEVKPSPVKQATPVQKKPTPVNREPRKSSSKAKRNTPARDEKQSDSETERMHLPLIRPQTVTSGATSPYALSVRAETPKEIKKAKKQQKLKLPHVVRVNHPLPDFTEATRDAGITRLVKLAKPKESKAVWMTSFWPLVWGNQETMWPMSRAALSANASERLMALATPKKDFQQDHPLKCNREQYTFSCGRNSVLWEVKPLALKANISARLEQLAEPKPAPEGHREPREAYIFSCGRSSPIWHVSEAAKTAEERERSLRLATPKKTHHQYQPERVVPWIVSEPAKRAVSSARVEQLARPKTRQDGPVREPTWRVSSASRRTVASARVQELAKAKQTVEGYLPCRDVEWPVSRNTLRAIASERTQTLAKPIIRETMDHVQFNPDAFTVSETAKKANASQRIVELAQPLTRGHK</sequence>
<feature type="compositionally biased region" description="Basic and acidic residues" evidence="2">
    <location>
        <begin position="95"/>
        <end position="104"/>
    </location>
</feature>
<feature type="region of interest" description="Disordered" evidence="2">
    <location>
        <begin position="354"/>
        <end position="408"/>
    </location>
</feature>
<dbReference type="EMBL" id="CALNXK010000003">
    <property type="protein sequence ID" value="CAH3035208.1"/>
    <property type="molecule type" value="Genomic_DNA"/>
</dbReference>
<dbReference type="SMART" id="SM00705">
    <property type="entry name" value="THEG"/>
    <property type="match status" value="8"/>
</dbReference>
<protein>
    <submittedName>
        <fullName evidence="3">Uncharacterized protein</fullName>
    </submittedName>
</protein>
<feature type="compositionally biased region" description="Low complexity" evidence="2">
    <location>
        <begin position="306"/>
        <end position="317"/>
    </location>
</feature>
<dbReference type="Pfam" id="PF14912">
    <property type="entry name" value="THEG"/>
    <property type="match status" value="3"/>
</dbReference>
<feature type="region of interest" description="Disordered" evidence="2">
    <location>
        <begin position="652"/>
        <end position="727"/>
    </location>
</feature>
<organism evidence="3 4">
    <name type="scientific">Porites lobata</name>
    <dbReference type="NCBI Taxonomy" id="104759"/>
    <lineage>
        <taxon>Eukaryota</taxon>
        <taxon>Metazoa</taxon>
        <taxon>Cnidaria</taxon>
        <taxon>Anthozoa</taxon>
        <taxon>Hexacorallia</taxon>
        <taxon>Scleractinia</taxon>
        <taxon>Fungiina</taxon>
        <taxon>Poritidae</taxon>
        <taxon>Porites</taxon>
    </lineage>
</organism>
<dbReference type="Proteomes" id="UP001159405">
    <property type="component" value="Unassembled WGS sequence"/>
</dbReference>
<feature type="region of interest" description="Disordered" evidence="2">
    <location>
        <begin position="467"/>
        <end position="585"/>
    </location>
</feature>
<keyword evidence="4" id="KW-1185">Reference proteome</keyword>
<comment type="caution">
    <text evidence="3">The sequence shown here is derived from an EMBL/GenBank/DDBJ whole genome shotgun (WGS) entry which is preliminary data.</text>
</comment>
<dbReference type="PANTHER" id="PTHR15901">
    <property type="entry name" value="TESTICULAR HAPLOID EXPRESSED GENE PROTEIN"/>
    <property type="match status" value="1"/>
</dbReference>
<evidence type="ECO:0000256" key="1">
    <source>
        <dbReference type="ARBA" id="ARBA00022737"/>
    </source>
</evidence>
<feature type="compositionally biased region" description="Basic residues" evidence="2">
    <location>
        <begin position="362"/>
        <end position="371"/>
    </location>
</feature>
<feature type="region of interest" description="Disordered" evidence="2">
    <location>
        <begin position="301"/>
        <end position="331"/>
    </location>
</feature>
<keyword evidence="1" id="KW-0677">Repeat</keyword>
<evidence type="ECO:0000256" key="2">
    <source>
        <dbReference type="SAM" id="MobiDB-lite"/>
    </source>
</evidence>
<proteinExistence type="predicted"/>
<dbReference type="InterPro" id="IPR042401">
    <property type="entry name" value="SPMAP2-like"/>
</dbReference>
<feature type="compositionally biased region" description="Low complexity" evidence="2">
    <location>
        <begin position="571"/>
        <end position="582"/>
    </location>
</feature>
<feature type="compositionally biased region" description="Low complexity" evidence="2">
    <location>
        <begin position="548"/>
        <end position="563"/>
    </location>
</feature>
<name>A0ABN8MVT1_9CNID</name>
<evidence type="ECO:0000313" key="4">
    <source>
        <dbReference type="Proteomes" id="UP001159405"/>
    </source>
</evidence>
<feature type="compositionally biased region" description="Acidic residues" evidence="2">
    <location>
        <begin position="146"/>
        <end position="207"/>
    </location>
</feature>
<feature type="compositionally biased region" description="Basic and acidic residues" evidence="2">
    <location>
        <begin position="35"/>
        <end position="44"/>
    </location>
</feature>